<accession>A0AAV1ZZD8</accession>
<reference evidence="2 3" key="1">
    <citation type="submission" date="2024-04" db="EMBL/GenBank/DDBJ databases">
        <authorList>
            <person name="Rising A."/>
            <person name="Reimegard J."/>
            <person name="Sonavane S."/>
            <person name="Akerstrom W."/>
            <person name="Nylinder S."/>
            <person name="Hedman E."/>
            <person name="Kallberg Y."/>
        </authorList>
    </citation>
    <scope>NUCLEOTIDE SEQUENCE [LARGE SCALE GENOMIC DNA]</scope>
</reference>
<dbReference type="EMBL" id="CAXIEN010000096">
    <property type="protein sequence ID" value="CAL1276827.1"/>
    <property type="molecule type" value="Genomic_DNA"/>
</dbReference>
<keyword evidence="1" id="KW-1133">Transmembrane helix</keyword>
<keyword evidence="3" id="KW-1185">Reference proteome</keyword>
<feature type="transmembrane region" description="Helical" evidence="1">
    <location>
        <begin position="7"/>
        <end position="28"/>
    </location>
</feature>
<evidence type="ECO:0000313" key="2">
    <source>
        <dbReference type="EMBL" id="CAL1276827.1"/>
    </source>
</evidence>
<evidence type="ECO:0000313" key="3">
    <source>
        <dbReference type="Proteomes" id="UP001497382"/>
    </source>
</evidence>
<evidence type="ECO:0008006" key="4">
    <source>
        <dbReference type="Google" id="ProtNLM"/>
    </source>
</evidence>
<sequence>MDSLFGLIYTYRMIVISFMVLSVSIILLLQDIVVLGMILFLSSFVLTIYGLFIMSGEESRNCIKIRHRTALYDAFELV</sequence>
<dbReference type="Proteomes" id="UP001497382">
    <property type="component" value="Unassembled WGS sequence"/>
</dbReference>
<dbReference type="AlphaFoldDB" id="A0AAV1ZZD8"/>
<feature type="transmembrane region" description="Helical" evidence="1">
    <location>
        <begin position="34"/>
        <end position="54"/>
    </location>
</feature>
<keyword evidence="1" id="KW-0472">Membrane</keyword>
<keyword evidence="1" id="KW-0812">Transmembrane</keyword>
<comment type="caution">
    <text evidence="2">The sequence shown here is derived from an EMBL/GenBank/DDBJ whole genome shotgun (WGS) entry which is preliminary data.</text>
</comment>
<organism evidence="2 3">
    <name type="scientific">Larinioides sclopetarius</name>
    <dbReference type="NCBI Taxonomy" id="280406"/>
    <lineage>
        <taxon>Eukaryota</taxon>
        <taxon>Metazoa</taxon>
        <taxon>Ecdysozoa</taxon>
        <taxon>Arthropoda</taxon>
        <taxon>Chelicerata</taxon>
        <taxon>Arachnida</taxon>
        <taxon>Araneae</taxon>
        <taxon>Araneomorphae</taxon>
        <taxon>Entelegynae</taxon>
        <taxon>Araneoidea</taxon>
        <taxon>Araneidae</taxon>
        <taxon>Larinioides</taxon>
    </lineage>
</organism>
<proteinExistence type="predicted"/>
<gene>
    <name evidence="2" type="ORF">LARSCL_LOCUS8864</name>
</gene>
<protein>
    <recommendedName>
        <fullName evidence="4">NADH dehydrogenase subunit 4L</fullName>
    </recommendedName>
</protein>
<name>A0AAV1ZZD8_9ARAC</name>
<evidence type="ECO:0000256" key="1">
    <source>
        <dbReference type="SAM" id="Phobius"/>
    </source>
</evidence>